<feature type="region of interest" description="Disordered" evidence="2">
    <location>
        <begin position="291"/>
        <end position="310"/>
    </location>
</feature>
<evidence type="ECO:0000256" key="1">
    <source>
        <dbReference type="SAM" id="Coils"/>
    </source>
</evidence>
<feature type="region of interest" description="Disordered" evidence="2">
    <location>
        <begin position="164"/>
        <end position="234"/>
    </location>
</feature>
<feature type="compositionally biased region" description="Pro residues" evidence="2">
    <location>
        <begin position="166"/>
        <end position="175"/>
    </location>
</feature>
<feature type="compositionally biased region" description="Polar residues" evidence="2">
    <location>
        <begin position="108"/>
        <end position="121"/>
    </location>
</feature>
<proteinExistence type="predicted"/>
<feature type="region of interest" description="Disordered" evidence="2">
    <location>
        <begin position="92"/>
        <end position="123"/>
    </location>
</feature>
<dbReference type="Proteomes" id="UP000605846">
    <property type="component" value="Unassembled WGS sequence"/>
</dbReference>
<feature type="region of interest" description="Disordered" evidence="2">
    <location>
        <begin position="1"/>
        <end position="43"/>
    </location>
</feature>
<feature type="coiled-coil region" evidence="1">
    <location>
        <begin position="410"/>
        <end position="447"/>
    </location>
</feature>
<dbReference type="AlphaFoldDB" id="A0A8H7BWL9"/>
<evidence type="ECO:0000313" key="3">
    <source>
        <dbReference type="EMBL" id="KAF7730693.1"/>
    </source>
</evidence>
<keyword evidence="4" id="KW-1185">Reference proteome</keyword>
<dbReference type="OrthoDB" id="2378832at2759"/>
<evidence type="ECO:0000313" key="4">
    <source>
        <dbReference type="Proteomes" id="UP000605846"/>
    </source>
</evidence>
<dbReference type="EMBL" id="JABAYA010000014">
    <property type="protein sequence ID" value="KAF7730693.1"/>
    <property type="molecule type" value="Genomic_DNA"/>
</dbReference>
<keyword evidence="1" id="KW-0175">Coiled coil</keyword>
<organism evidence="3 4">
    <name type="scientific">Apophysomyces ossiformis</name>
    <dbReference type="NCBI Taxonomy" id="679940"/>
    <lineage>
        <taxon>Eukaryota</taxon>
        <taxon>Fungi</taxon>
        <taxon>Fungi incertae sedis</taxon>
        <taxon>Mucoromycota</taxon>
        <taxon>Mucoromycotina</taxon>
        <taxon>Mucoromycetes</taxon>
        <taxon>Mucorales</taxon>
        <taxon>Mucorineae</taxon>
        <taxon>Mucoraceae</taxon>
        <taxon>Apophysomyces</taxon>
    </lineage>
</organism>
<gene>
    <name evidence="3" type="ORF">EC973_001642</name>
</gene>
<reference evidence="3" key="1">
    <citation type="submission" date="2020-01" db="EMBL/GenBank/DDBJ databases">
        <title>Genome Sequencing of Three Apophysomyces-Like Fungal Strains Confirms a Novel Fungal Genus in the Mucoromycota with divergent Burkholderia-like Endosymbiotic Bacteria.</title>
        <authorList>
            <person name="Stajich J.E."/>
            <person name="Macias A.M."/>
            <person name="Carter-House D."/>
            <person name="Lovett B."/>
            <person name="Kasson L.R."/>
            <person name="Berry K."/>
            <person name="Grigoriev I."/>
            <person name="Chang Y."/>
            <person name="Spatafora J."/>
            <person name="Kasson M.T."/>
        </authorList>
    </citation>
    <scope>NUCLEOTIDE SEQUENCE</scope>
    <source>
        <strain evidence="3">NRRL A-21654</strain>
    </source>
</reference>
<sequence length="922" mass="105830">MNTHEQRHSGRKVNNYCPVLLPENSHKRLPSPMQKPKKTSIKKDIRHLTTSQSQEIFSPDILSTCTLPSVKLPPTTTKPDQVDKLLQQPIVEEEDSDESEPKEVHPSENPTATLTAKSANNVPLLPNDYFASSLDNSSETDHAPSINVRIAGSDLIQDVFLSPVIEQPPPAPPFPEGTKTGMQVENRSSPAPPSFALRPPPHLSRAKRQSARIPFRTENSATPPKERDNNSSAVSPRFMALRKLSEAGMLPPLLLDQHDSGSNSVSQFQTQLLQRIDEIVQVNLREILGKTAQRAERSSPSGSRQQDEEVEVLRRRQIDLENQVSSLKLQKIGLERQLMEMEVLRTRNTELEAQVERLQQESQKKHKKKEWAEAVESDNDEEIRADLERTRMQAKCQALEQQHADLVHATQQWESELTSLREENVRLRQMETANQLQIEQMQRALNKKACSSSSLTRRRRNNKQEEFLTTDDGHLTFTTQINGRLSQYTIKLPQTTTAEDISAWTRDQINAYLDKYKIAYDKSADEATLLQTVRQYRDAAMANAQLFGNKVERLMDGLKLKLVQQYQLSENKVNELTTMLQHDLRQLELHGELTRERVRAALDRLHHRVVKQKIVTESQWKELARDLETSFQSQSWYQRFLGRPVVSEEQINEDTYHRWLTKIADRLEHNKELTKDQIQSVVDALKQAVTSATDLSKIGDPHWWKQWQHDVEKRAKLNREQAKAVAESLQADVNAYKIYAMDYAGETYDRSQRLLGMAFDQLRSTVWAVQERVMALCQMVYSRIRGDGTWGTPKAVSSSVSSAASSGTSAASASVSSFQSRVSQTANNWKQSFADYWWQKQLDAYRKMGYTEAQVDWIKRYLRQTFRDKTSLARENVDQTMGMLQDYMKNARVQSAQQVEQQIGEIQRLLEQWKLQIARDEL</sequence>
<feature type="compositionally biased region" description="Pro residues" evidence="2">
    <location>
        <begin position="190"/>
        <end position="202"/>
    </location>
</feature>
<evidence type="ECO:0000256" key="2">
    <source>
        <dbReference type="SAM" id="MobiDB-lite"/>
    </source>
</evidence>
<protein>
    <submittedName>
        <fullName evidence="3">Uncharacterized protein</fullName>
    </submittedName>
</protein>
<name>A0A8H7BWL9_9FUNG</name>
<comment type="caution">
    <text evidence="3">The sequence shown here is derived from an EMBL/GenBank/DDBJ whole genome shotgun (WGS) entry which is preliminary data.</text>
</comment>
<accession>A0A8H7BWL9</accession>